<feature type="coiled-coil region" evidence="1">
    <location>
        <begin position="321"/>
        <end position="369"/>
    </location>
</feature>
<reference evidence="3" key="1">
    <citation type="journal article" date="2023" name="Mol. Plant Microbe Interact.">
        <title>Elucidating the Obligate Nature and Biological Capacity of an Invasive Fungal Corn Pathogen.</title>
        <authorList>
            <person name="MacCready J.S."/>
            <person name="Roggenkamp E.M."/>
            <person name="Gdanetz K."/>
            <person name="Chilvers M.I."/>
        </authorList>
    </citation>
    <scope>NUCLEOTIDE SEQUENCE</scope>
    <source>
        <strain evidence="3">PM02</strain>
    </source>
</reference>
<evidence type="ECO:0000313" key="3">
    <source>
        <dbReference type="EMBL" id="KAK2071621.1"/>
    </source>
</evidence>
<gene>
    <name evidence="3" type="ORF">P8C59_006029</name>
</gene>
<name>A0AAD9I5X2_9PEZI</name>
<proteinExistence type="predicted"/>
<dbReference type="EMBL" id="JAQQPM010000005">
    <property type="protein sequence ID" value="KAK2071621.1"/>
    <property type="molecule type" value="Genomic_DNA"/>
</dbReference>
<feature type="region of interest" description="Disordered" evidence="2">
    <location>
        <begin position="698"/>
        <end position="719"/>
    </location>
</feature>
<evidence type="ECO:0000256" key="1">
    <source>
        <dbReference type="SAM" id="Coils"/>
    </source>
</evidence>
<feature type="region of interest" description="Disordered" evidence="2">
    <location>
        <begin position="189"/>
        <end position="211"/>
    </location>
</feature>
<feature type="region of interest" description="Disordered" evidence="2">
    <location>
        <begin position="640"/>
        <end position="684"/>
    </location>
</feature>
<feature type="coiled-coil region" evidence="1">
    <location>
        <begin position="423"/>
        <end position="483"/>
    </location>
</feature>
<dbReference type="PANTHER" id="PTHR45615">
    <property type="entry name" value="MYOSIN HEAVY CHAIN, NON-MUSCLE"/>
    <property type="match status" value="1"/>
</dbReference>
<evidence type="ECO:0000313" key="4">
    <source>
        <dbReference type="Proteomes" id="UP001217918"/>
    </source>
</evidence>
<organism evidence="3 4">
    <name type="scientific">Phyllachora maydis</name>
    <dbReference type="NCBI Taxonomy" id="1825666"/>
    <lineage>
        <taxon>Eukaryota</taxon>
        <taxon>Fungi</taxon>
        <taxon>Dikarya</taxon>
        <taxon>Ascomycota</taxon>
        <taxon>Pezizomycotina</taxon>
        <taxon>Sordariomycetes</taxon>
        <taxon>Sordariomycetidae</taxon>
        <taxon>Phyllachorales</taxon>
        <taxon>Phyllachoraceae</taxon>
        <taxon>Phyllachora</taxon>
    </lineage>
</organism>
<accession>A0AAD9I5X2</accession>
<feature type="coiled-coil region" evidence="1">
    <location>
        <begin position="573"/>
        <end position="621"/>
    </location>
</feature>
<comment type="caution">
    <text evidence="3">The sequence shown here is derived from an EMBL/GenBank/DDBJ whole genome shotgun (WGS) entry which is preliminary data.</text>
</comment>
<feature type="compositionally biased region" description="Low complexity" evidence="2">
    <location>
        <begin position="666"/>
        <end position="683"/>
    </location>
</feature>
<dbReference type="Proteomes" id="UP001217918">
    <property type="component" value="Unassembled WGS sequence"/>
</dbReference>
<dbReference type="PANTHER" id="PTHR45615:SF66">
    <property type="entry name" value="CARD DOMAIN-CONTAINING PROTEIN"/>
    <property type="match status" value="1"/>
</dbReference>
<feature type="compositionally biased region" description="Low complexity" evidence="2">
    <location>
        <begin position="25"/>
        <end position="36"/>
    </location>
</feature>
<protein>
    <submittedName>
        <fullName evidence="3">Uncharacterized protein</fullName>
    </submittedName>
</protein>
<keyword evidence="4" id="KW-1185">Reference proteome</keyword>
<evidence type="ECO:0000256" key="2">
    <source>
        <dbReference type="SAM" id="MobiDB-lite"/>
    </source>
</evidence>
<feature type="region of interest" description="Disordered" evidence="2">
    <location>
        <begin position="1"/>
        <end position="101"/>
    </location>
</feature>
<sequence length="719" mass="79665">MSHPAQNPYQRLASRKSDLFYVDDTSNTSTAGTGSNFDSAQVLPRPLGPSSLKPATNHLASRFSRDSESSTSQKTRNSVRFSLPKSKTDKDAEEEEDDVLSPGLRELELHKKTERDLLDKINELEAETRTLRMDQNRLLKDLDEVSEKLSNSGREREAARVESKIEETARYRLMHEVGEQRTILEEVRNRHEHEKRSREQVERERDELKGTNERLASKMRILESEITKLEKGFSRVGADMEKSQRKHASEQDALSQQVEALEAAKRGLEAKMTEKEKDITAVITERNVLREESDKRQGQIDLLSEDKRRLVDHQDVLQARVFGLEDEKEGLKEKLATAESSIEQLKSALEKVENEKFDLIKRVQAAEAGKDKDAVMLDVQKGDMKMMVDALIIERDGVKDANISLASQKLDAERETALVRELLGKAEAESRKLQDDLKTLGTEKERLETRVQELESLRAADNVEWLRQQLADLGDRAGQLQEQADKVPVLDAAKTESEAKMQQLQAEADKVPPLTVQKTELEGKVHELQACLDKIPQLAADRAALDAQQAEFATKQAAHDAAAAEFETQKAALEQRAGEVPALQDQLQAAEAQLGEARAAREAADAQVGELKARIVDMEAQLGHQVQMAVAARAALERAMAGDGGKRTSRARSQSVATTARKKGPASTAATAVTSATSSSSSAEKLVMMRSRAAKGTLIIAKKSEAKAPKRSPSAPDSD</sequence>
<keyword evidence="1" id="KW-0175">Coiled coil</keyword>
<dbReference type="AlphaFoldDB" id="A0AAD9I5X2"/>